<dbReference type="AlphaFoldDB" id="A0A3N0VEE7"/>
<dbReference type="Proteomes" id="UP000282106">
    <property type="component" value="Unassembled WGS sequence"/>
</dbReference>
<accession>A0A3N0VEE7</accession>
<name>A0A3N0VEE7_9GAMM</name>
<evidence type="ECO:0000313" key="1">
    <source>
        <dbReference type="EMBL" id="ROH91096.1"/>
    </source>
</evidence>
<sequence>MLWLSGQQLAAAGQAQELFGSIPLNVNLSIEAQKGYSGDVLGVYRIGFSTNDPRLSGAFNRLARLLQLRNHEVVEQVRDIRNGIGVDFDLPDAGKLHFMLHPRGDELDRGARWILGEDQSPEPSELWSLGAAVDLVSVDRFDASFQIRDRDRRLQVAPQLIIDADRLLGLRGKAVITIQQACWKSSTGQQDEPVLQMRLKWRF</sequence>
<evidence type="ECO:0000313" key="2">
    <source>
        <dbReference type="Proteomes" id="UP000282106"/>
    </source>
</evidence>
<reference evidence="1 2" key="1">
    <citation type="submission" date="2018-10" db="EMBL/GenBank/DDBJ databases">
        <authorList>
            <person name="Chen W.-M."/>
        </authorList>
    </citation>
    <scope>NUCLEOTIDE SEQUENCE [LARGE SCALE GENOMIC DNA]</scope>
    <source>
        <strain evidence="1 2">THS-13</strain>
    </source>
</reference>
<keyword evidence="2" id="KW-1185">Reference proteome</keyword>
<dbReference type="InParanoid" id="A0A3N0VEE7"/>
<protein>
    <submittedName>
        <fullName evidence="1">Uncharacterized protein</fullName>
    </submittedName>
</protein>
<gene>
    <name evidence="1" type="ORF">ED208_09050</name>
</gene>
<dbReference type="EMBL" id="RJVO01000003">
    <property type="protein sequence ID" value="ROH91096.1"/>
    <property type="molecule type" value="Genomic_DNA"/>
</dbReference>
<organism evidence="1 2">
    <name type="scientific">Stagnimonas aquatica</name>
    <dbReference type="NCBI Taxonomy" id="2689987"/>
    <lineage>
        <taxon>Bacteria</taxon>
        <taxon>Pseudomonadati</taxon>
        <taxon>Pseudomonadota</taxon>
        <taxon>Gammaproteobacteria</taxon>
        <taxon>Nevskiales</taxon>
        <taxon>Nevskiaceae</taxon>
        <taxon>Stagnimonas</taxon>
    </lineage>
</organism>
<comment type="caution">
    <text evidence="1">The sequence shown here is derived from an EMBL/GenBank/DDBJ whole genome shotgun (WGS) entry which is preliminary data.</text>
</comment>
<proteinExistence type="predicted"/>